<evidence type="ECO:0000313" key="8">
    <source>
        <dbReference type="EMBL" id="MBR7834619.1"/>
    </source>
</evidence>
<dbReference type="Gene3D" id="3.40.190.10">
    <property type="entry name" value="Periplasmic binding protein-like II"/>
    <property type="match status" value="2"/>
</dbReference>
<dbReference type="PROSITE" id="PS01039">
    <property type="entry name" value="SBP_BACTERIAL_3"/>
    <property type="match status" value="1"/>
</dbReference>
<dbReference type="GO" id="GO:0006865">
    <property type="term" value="P:amino acid transport"/>
    <property type="evidence" value="ECO:0007669"/>
    <property type="project" value="TreeGrafter"/>
</dbReference>
<dbReference type="RefSeq" id="WP_212529138.1">
    <property type="nucleotide sequence ID" value="NZ_JAGSOG010000064.1"/>
</dbReference>
<keyword evidence="2" id="KW-0813">Transport</keyword>
<gene>
    <name evidence="8" type="ORF">KDL01_15200</name>
</gene>
<feature type="domain" description="Solute-binding protein family 3/N-terminal" evidence="7">
    <location>
        <begin position="89"/>
        <end position="316"/>
    </location>
</feature>
<proteinExistence type="inferred from homology"/>
<feature type="signal peptide" evidence="6">
    <location>
        <begin position="1"/>
        <end position="21"/>
    </location>
</feature>
<feature type="compositionally biased region" description="Low complexity" evidence="5">
    <location>
        <begin position="41"/>
        <end position="62"/>
    </location>
</feature>
<sequence>MVRRRSAWLCALALAAVTASACSAGTDMVGAQPPAPTVGFGSVAPSTSSTGGSGGASTAPTCDATASSLAPTAAAANGPDVTAIKNQGYIRVGVSADQYLTGYLNSAGHEEGFDIDLADALGQALFGTPKKVQFVALSTADRIPDLRASAATRKVDVVIDTMTINCARLLQVGFSAVYYTASQKLLVDKKPDGTPSYTSIAQLAGKKVCAQSGSTSIAAIQAAKATAMEVTNVTDCLVLLQENTVQAISTDDTLLAGLAKQDPNVTVVGVGLEPEPYGIAVPPNEKDLEEYINGVLAQYESDGGWAASYAKWFGPSLGPAQPPAAQYSD</sequence>
<feature type="region of interest" description="Disordered" evidence="5">
    <location>
        <begin position="40"/>
        <end position="62"/>
    </location>
</feature>
<evidence type="ECO:0000256" key="5">
    <source>
        <dbReference type="SAM" id="MobiDB-lite"/>
    </source>
</evidence>
<dbReference type="GO" id="GO:0030288">
    <property type="term" value="C:outer membrane-bounded periplasmic space"/>
    <property type="evidence" value="ECO:0007669"/>
    <property type="project" value="TreeGrafter"/>
</dbReference>
<dbReference type="PANTHER" id="PTHR30085">
    <property type="entry name" value="AMINO ACID ABC TRANSPORTER PERMEASE"/>
    <property type="match status" value="1"/>
</dbReference>
<dbReference type="InterPro" id="IPR001638">
    <property type="entry name" value="Solute-binding_3/MltF_N"/>
</dbReference>
<dbReference type="SMART" id="SM00062">
    <property type="entry name" value="PBPb"/>
    <property type="match status" value="1"/>
</dbReference>
<evidence type="ECO:0000256" key="4">
    <source>
        <dbReference type="RuleBase" id="RU003744"/>
    </source>
</evidence>
<protein>
    <submittedName>
        <fullName evidence="8">Glutamate ABC transporter substrate-binding protein</fullName>
    </submittedName>
</protein>
<dbReference type="PROSITE" id="PS51257">
    <property type="entry name" value="PROKAR_LIPOPROTEIN"/>
    <property type="match status" value="1"/>
</dbReference>
<evidence type="ECO:0000259" key="7">
    <source>
        <dbReference type="SMART" id="SM00062"/>
    </source>
</evidence>
<dbReference type="EMBL" id="JAGSOG010000064">
    <property type="protein sequence ID" value="MBR7834619.1"/>
    <property type="molecule type" value="Genomic_DNA"/>
</dbReference>
<organism evidence="8 9">
    <name type="scientific">Actinospica durhamensis</name>
    <dbReference type="NCBI Taxonomy" id="1508375"/>
    <lineage>
        <taxon>Bacteria</taxon>
        <taxon>Bacillati</taxon>
        <taxon>Actinomycetota</taxon>
        <taxon>Actinomycetes</taxon>
        <taxon>Catenulisporales</taxon>
        <taxon>Actinospicaceae</taxon>
        <taxon>Actinospica</taxon>
    </lineage>
</organism>
<comment type="similarity">
    <text evidence="1 4">Belongs to the bacterial solute-binding protein 3 family.</text>
</comment>
<evidence type="ECO:0000256" key="6">
    <source>
        <dbReference type="SAM" id="SignalP"/>
    </source>
</evidence>
<keyword evidence="9" id="KW-1185">Reference proteome</keyword>
<dbReference type="PANTHER" id="PTHR30085:SF6">
    <property type="entry name" value="ABC TRANSPORTER GLUTAMINE-BINDING PROTEIN GLNH"/>
    <property type="match status" value="1"/>
</dbReference>
<dbReference type="SUPFAM" id="SSF53850">
    <property type="entry name" value="Periplasmic binding protein-like II"/>
    <property type="match status" value="1"/>
</dbReference>
<evidence type="ECO:0000256" key="2">
    <source>
        <dbReference type="ARBA" id="ARBA00022448"/>
    </source>
</evidence>
<dbReference type="AlphaFoldDB" id="A0A941EVC7"/>
<name>A0A941EVC7_9ACTN</name>
<dbReference type="Proteomes" id="UP000675781">
    <property type="component" value="Unassembled WGS sequence"/>
</dbReference>
<dbReference type="GO" id="GO:0005576">
    <property type="term" value="C:extracellular region"/>
    <property type="evidence" value="ECO:0007669"/>
    <property type="project" value="TreeGrafter"/>
</dbReference>
<comment type="caution">
    <text evidence="8">The sequence shown here is derived from an EMBL/GenBank/DDBJ whole genome shotgun (WGS) entry which is preliminary data.</text>
</comment>
<feature type="chain" id="PRO_5038821051" evidence="6">
    <location>
        <begin position="22"/>
        <end position="329"/>
    </location>
</feature>
<dbReference type="InterPro" id="IPR051455">
    <property type="entry name" value="Bact_solute-bind_prot3"/>
</dbReference>
<keyword evidence="3 6" id="KW-0732">Signal</keyword>
<dbReference type="InterPro" id="IPR018313">
    <property type="entry name" value="SBP_3_CS"/>
</dbReference>
<evidence type="ECO:0000256" key="1">
    <source>
        <dbReference type="ARBA" id="ARBA00010333"/>
    </source>
</evidence>
<reference evidence="8" key="1">
    <citation type="submission" date="2021-04" db="EMBL/GenBank/DDBJ databases">
        <title>Genome based classification of Actinospica acidithermotolerans sp. nov., an actinobacterium isolated from an Indonesian hot spring.</title>
        <authorList>
            <person name="Kusuma A.B."/>
            <person name="Putra K.E."/>
            <person name="Nafisah S."/>
            <person name="Loh J."/>
            <person name="Nouioui I."/>
            <person name="Goodfellow M."/>
        </authorList>
    </citation>
    <scope>NUCLEOTIDE SEQUENCE</scope>
    <source>
        <strain evidence="8">CSCA 57</strain>
    </source>
</reference>
<accession>A0A941EVC7</accession>
<dbReference type="Pfam" id="PF00497">
    <property type="entry name" value="SBP_bac_3"/>
    <property type="match status" value="1"/>
</dbReference>
<evidence type="ECO:0000256" key="3">
    <source>
        <dbReference type="ARBA" id="ARBA00022729"/>
    </source>
</evidence>
<dbReference type="CDD" id="cd13690">
    <property type="entry name" value="PBP2_GluB"/>
    <property type="match status" value="1"/>
</dbReference>
<evidence type="ECO:0000313" key="9">
    <source>
        <dbReference type="Proteomes" id="UP000675781"/>
    </source>
</evidence>